<dbReference type="GO" id="GO:0051536">
    <property type="term" value="F:iron-sulfur cluster binding"/>
    <property type="evidence" value="ECO:0007669"/>
    <property type="project" value="UniProtKB-KW"/>
</dbReference>
<dbReference type="Pfam" id="PF04055">
    <property type="entry name" value="Radical_SAM"/>
    <property type="match status" value="1"/>
</dbReference>
<keyword evidence="4" id="KW-0411">Iron-sulfur</keyword>
<reference evidence="7" key="2">
    <citation type="submission" date="2021-04" db="EMBL/GenBank/DDBJ databases">
        <authorList>
            <person name="Dong X."/>
        </authorList>
    </citation>
    <scope>NUCLEOTIDE SEQUENCE</scope>
    <source>
        <strain evidence="7">LLY</strain>
    </source>
</reference>
<dbReference type="InterPro" id="IPR013785">
    <property type="entry name" value="Aldolase_TIM"/>
</dbReference>
<accession>A0A9E4ZEP7</accession>
<reference evidence="7" key="1">
    <citation type="journal article" date="2021" name="mSystems">
        <title>Bacteria and Archaea Synergistically Convert Glycine Betaine to Biogenic Methane in the Formosa Cold Seep of the South China Sea.</title>
        <authorList>
            <person name="Li L."/>
            <person name="Zhang W."/>
            <person name="Zhang S."/>
            <person name="Song L."/>
            <person name="Sun Q."/>
            <person name="Zhang H."/>
            <person name="Xiang H."/>
            <person name="Dong X."/>
        </authorList>
    </citation>
    <scope>NUCLEOTIDE SEQUENCE</scope>
    <source>
        <strain evidence="7">LLY</strain>
    </source>
</reference>
<protein>
    <submittedName>
        <fullName evidence="7">Radical SAM protein</fullName>
    </submittedName>
</protein>
<dbReference type="CDD" id="cd01335">
    <property type="entry name" value="Radical_SAM"/>
    <property type="match status" value="1"/>
</dbReference>
<dbReference type="InterPro" id="IPR058240">
    <property type="entry name" value="rSAM_sf"/>
</dbReference>
<feature type="domain" description="Radical SAM core" evidence="5">
    <location>
        <begin position="33"/>
        <end position="136"/>
    </location>
</feature>
<name>A0A9E4ZEP7_9EURY</name>
<dbReference type="SUPFAM" id="SSF102114">
    <property type="entry name" value="Radical SAM enzymes"/>
    <property type="match status" value="1"/>
</dbReference>
<dbReference type="PANTHER" id="PTHR43288:SF1">
    <property type="entry name" value="GLYCYL-RADICAL ENZYME ACTIVATING ENZYME MJ0021-RELATED"/>
    <property type="match status" value="1"/>
</dbReference>
<dbReference type="GO" id="GO:0003824">
    <property type="term" value="F:catalytic activity"/>
    <property type="evidence" value="ECO:0007669"/>
    <property type="project" value="InterPro"/>
</dbReference>
<dbReference type="Pfam" id="PF26257">
    <property type="entry name" value="DUF8061"/>
    <property type="match status" value="1"/>
</dbReference>
<evidence type="ECO:0000256" key="1">
    <source>
        <dbReference type="ARBA" id="ARBA00022691"/>
    </source>
</evidence>
<keyword evidence="8" id="KW-1185">Reference proteome</keyword>
<dbReference type="InterPro" id="IPR040087">
    <property type="entry name" value="MJ0021-like"/>
</dbReference>
<evidence type="ECO:0000313" key="7">
    <source>
        <dbReference type="EMBL" id="MCM1985799.1"/>
    </source>
</evidence>
<evidence type="ECO:0000256" key="3">
    <source>
        <dbReference type="ARBA" id="ARBA00023004"/>
    </source>
</evidence>
<dbReference type="InterPro" id="IPR058374">
    <property type="entry name" value="DUF8061"/>
</dbReference>
<evidence type="ECO:0000259" key="5">
    <source>
        <dbReference type="Pfam" id="PF04055"/>
    </source>
</evidence>
<organism evidence="7 8">
    <name type="scientific">Methanococcoides seepicolus</name>
    <dbReference type="NCBI Taxonomy" id="2828780"/>
    <lineage>
        <taxon>Archaea</taxon>
        <taxon>Methanobacteriati</taxon>
        <taxon>Methanobacteriota</taxon>
        <taxon>Stenosarchaea group</taxon>
        <taxon>Methanomicrobia</taxon>
        <taxon>Methanosarcinales</taxon>
        <taxon>Methanosarcinaceae</taxon>
        <taxon>Methanococcoides</taxon>
    </lineage>
</organism>
<keyword evidence="1" id="KW-0949">S-adenosyl-L-methionine</keyword>
<dbReference type="RefSeq" id="WP_250867176.1">
    <property type="nucleotide sequence ID" value="NZ_JAGSOI010000005.1"/>
</dbReference>
<gene>
    <name evidence="7" type="ORF">KDK67_02015</name>
</gene>
<dbReference type="Proteomes" id="UP001056766">
    <property type="component" value="Unassembled WGS sequence"/>
</dbReference>
<dbReference type="AlphaFoldDB" id="A0A9E4ZEP7"/>
<dbReference type="Gene3D" id="3.20.20.70">
    <property type="entry name" value="Aldolase class I"/>
    <property type="match status" value="1"/>
</dbReference>
<keyword evidence="3" id="KW-0408">Iron</keyword>
<dbReference type="InterPro" id="IPR007197">
    <property type="entry name" value="rSAM"/>
</dbReference>
<feature type="domain" description="DUF8061" evidence="6">
    <location>
        <begin position="272"/>
        <end position="348"/>
    </location>
</feature>
<dbReference type="SFLD" id="SFLDG01108">
    <property type="entry name" value="Uncharacterised_Radical_SAM_Su"/>
    <property type="match status" value="1"/>
</dbReference>
<dbReference type="PANTHER" id="PTHR43288">
    <property type="entry name" value="BIOTIN SYNTHASE-RELATED PROTEIN, RADICAL SAM SUPERFAMILY"/>
    <property type="match status" value="1"/>
</dbReference>
<sequence length="348" mass="39334">MKEMIQTDKGSFYNFLTEGCRLCQQGAKMVLFITGTCDRGCFYCPLSEDRKRDTVYVNEKAVETDDDVLSEAYTMDALGTGITGGEPLLKKEKVIHYIELLKAEFGKEHHIHLYTSIAPSKETLEALASAGLDEIRFHPPQNMWHVLKGSAYEKAVKDAKDLDIEVGFELPSIKGVHELKDIINELGCFLNLNELEFSDNNAMELTERGFMLKNDISNAVEGSETFAREIAQYLPKMHFCSSRYKDAGQLRERLIRTAKQTARPFDEITEDGTLLYGSIKASDIEEVVSFLNEIGVPENMFEIGERAIELPGWFTEENAQELKECGFIPSVIERYPFKDGLVVEVIPL</sequence>
<dbReference type="SFLD" id="SFLDS00029">
    <property type="entry name" value="Radical_SAM"/>
    <property type="match status" value="1"/>
</dbReference>
<keyword evidence="2" id="KW-0479">Metal-binding</keyword>
<evidence type="ECO:0000313" key="8">
    <source>
        <dbReference type="Proteomes" id="UP001056766"/>
    </source>
</evidence>
<evidence type="ECO:0000259" key="6">
    <source>
        <dbReference type="Pfam" id="PF26257"/>
    </source>
</evidence>
<proteinExistence type="predicted"/>
<comment type="caution">
    <text evidence="7">The sequence shown here is derived from an EMBL/GenBank/DDBJ whole genome shotgun (WGS) entry which is preliminary data.</text>
</comment>
<evidence type="ECO:0000256" key="4">
    <source>
        <dbReference type="ARBA" id="ARBA00023014"/>
    </source>
</evidence>
<dbReference type="EMBL" id="JAGSOI010000005">
    <property type="protein sequence ID" value="MCM1985799.1"/>
    <property type="molecule type" value="Genomic_DNA"/>
</dbReference>
<dbReference type="GO" id="GO:0046872">
    <property type="term" value="F:metal ion binding"/>
    <property type="evidence" value="ECO:0007669"/>
    <property type="project" value="UniProtKB-KW"/>
</dbReference>
<evidence type="ECO:0000256" key="2">
    <source>
        <dbReference type="ARBA" id="ARBA00022723"/>
    </source>
</evidence>